<evidence type="ECO:0000313" key="1">
    <source>
        <dbReference type="EMBL" id="VEJ20727.1"/>
    </source>
</evidence>
<accession>A0A3S4ZBA0</accession>
<gene>
    <name evidence="1" type="ORF">NCTC12227_00437</name>
</gene>
<proteinExistence type="predicted"/>
<dbReference type="KEGG" id="nani:NCTC12227_00437"/>
<sequence>MQPVALDVADDFAVEVDLVQVAAAVVEVVDAAAVGKNGLNAVAERVVGVADAGALAVVDGGFADESVEYVVNEFDAAVAVAGFDQIAGQRVVVEAGAAVVFALFGGNGCTVDAAAGFFYQLAEDIAFEAVDVPNLGAVCQLDKLCC</sequence>
<name>A0A3S4ZBA0_9NEIS</name>
<dbReference type="Proteomes" id="UP000268229">
    <property type="component" value="Chromosome"/>
</dbReference>
<dbReference type="EMBL" id="LR134516">
    <property type="protein sequence ID" value="VEJ20727.1"/>
    <property type="molecule type" value="Genomic_DNA"/>
</dbReference>
<organism evidence="1 2">
    <name type="scientific">Neisseria animaloris</name>
    <dbReference type="NCBI Taxonomy" id="326522"/>
    <lineage>
        <taxon>Bacteria</taxon>
        <taxon>Pseudomonadati</taxon>
        <taxon>Pseudomonadota</taxon>
        <taxon>Betaproteobacteria</taxon>
        <taxon>Neisseriales</taxon>
        <taxon>Neisseriaceae</taxon>
        <taxon>Neisseria</taxon>
    </lineage>
</organism>
<reference evidence="1 2" key="1">
    <citation type="submission" date="2018-12" db="EMBL/GenBank/DDBJ databases">
        <authorList>
            <consortium name="Pathogen Informatics"/>
        </authorList>
    </citation>
    <scope>NUCLEOTIDE SEQUENCE [LARGE SCALE GENOMIC DNA]</scope>
    <source>
        <strain evidence="1 2">NCTC12227</strain>
    </source>
</reference>
<dbReference type="AlphaFoldDB" id="A0A3S4ZBA0"/>
<protein>
    <submittedName>
        <fullName evidence="1">Uncharacterized protein</fullName>
    </submittedName>
</protein>
<evidence type="ECO:0000313" key="2">
    <source>
        <dbReference type="Proteomes" id="UP000268229"/>
    </source>
</evidence>
<keyword evidence="2" id="KW-1185">Reference proteome</keyword>